<evidence type="ECO:0000256" key="4">
    <source>
        <dbReference type="ARBA" id="ARBA00023136"/>
    </source>
</evidence>
<protein>
    <recommendedName>
        <fullName evidence="5">Receptor ligand binding region domain-containing protein</fullName>
    </recommendedName>
</protein>
<name>A0ABQ9EQM6_TEGGR</name>
<evidence type="ECO:0000256" key="1">
    <source>
        <dbReference type="ARBA" id="ARBA00004370"/>
    </source>
</evidence>
<evidence type="ECO:0000259" key="5">
    <source>
        <dbReference type="Pfam" id="PF01094"/>
    </source>
</evidence>
<accession>A0ABQ9EQM6</accession>
<dbReference type="PANTHER" id="PTHR44755:SF8">
    <property type="entry name" value="RECEPTOR LIGAND BINDING REGION DOMAIN-CONTAINING PROTEIN"/>
    <property type="match status" value="1"/>
</dbReference>
<evidence type="ECO:0000313" key="6">
    <source>
        <dbReference type="EMBL" id="KAJ8307551.1"/>
    </source>
</evidence>
<keyword evidence="3" id="KW-1133">Transmembrane helix</keyword>
<reference evidence="6 7" key="1">
    <citation type="submission" date="2022-12" db="EMBL/GenBank/DDBJ databases">
        <title>Chromosome-level genome of Tegillarca granosa.</title>
        <authorList>
            <person name="Kim J."/>
        </authorList>
    </citation>
    <scope>NUCLEOTIDE SEQUENCE [LARGE SCALE GENOMIC DNA]</scope>
    <source>
        <strain evidence="6">Teg-2019</strain>
        <tissue evidence="6">Adductor muscle</tissue>
    </source>
</reference>
<evidence type="ECO:0000313" key="7">
    <source>
        <dbReference type="Proteomes" id="UP001217089"/>
    </source>
</evidence>
<dbReference type="InterPro" id="IPR052612">
    <property type="entry name" value="ANP_Clearance_Receptor"/>
</dbReference>
<dbReference type="CDD" id="cd06352">
    <property type="entry name" value="PBP1_NPR_GC-like"/>
    <property type="match status" value="1"/>
</dbReference>
<evidence type="ECO:0000256" key="3">
    <source>
        <dbReference type="ARBA" id="ARBA00022989"/>
    </source>
</evidence>
<keyword evidence="2" id="KW-0812">Transmembrane</keyword>
<comment type="caution">
    <text evidence="6">The sequence shown here is derived from an EMBL/GenBank/DDBJ whole genome shotgun (WGS) entry which is preliminary data.</text>
</comment>
<dbReference type="EMBL" id="JARBDR010000793">
    <property type="protein sequence ID" value="KAJ8307551.1"/>
    <property type="molecule type" value="Genomic_DNA"/>
</dbReference>
<dbReference type="InterPro" id="IPR001828">
    <property type="entry name" value="ANF_lig-bd_rcpt"/>
</dbReference>
<sequence length="317" mass="36470">MDDFRRCSLAVDVLGRMAASWNIPMITPVGTRSNLGNKNDFKTLTRLAYNMNKFSRFYLDVLSHFSWTDISVMYDKVHVFFQIVGESIHSAFVTAGLSSKLTVFDTNGQFDHSSMLIAAGQRSRVFAIACHGDTFRNIMVAFHKLGMATGDYVIIFVRLFDGDDVGIYTWDRSDNLNTVDHQFNDKITCIFSVIAVHKIARQAYESVFIVQPRRPVSTEFLQFEQEVKNRSLIDYDYSYGNQEIPIVAFKFKSIKFQKTIIQNGAGVMLMQFNLNVATRNVIYKCNKYKHPFKRVYSILKIKHPAPLSYIHTYLCTF</sequence>
<dbReference type="Proteomes" id="UP001217089">
    <property type="component" value="Unassembled WGS sequence"/>
</dbReference>
<keyword evidence="7" id="KW-1185">Reference proteome</keyword>
<comment type="subcellular location">
    <subcellularLocation>
        <location evidence="1">Membrane</location>
    </subcellularLocation>
</comment>
<gene>
    <name evidence="6" type="ORF">KUTeg_015635</name>
</gene>
<dbReference type="Gene3D" id="3.40.50.2300">
    <property type="match status" value="1"/>
</dbReference>
<keyword evidence="4" id="KW-0472">Membrane</keyword>
<dbReference type="PANTHER" id="PTHR44755">
    <property type="entry name" value="NATRIURETIC PEPTIDE RECEPTOR 3-RELATED"/>
    <property type="match status" value="1"/>
</dbReference>
<organism evidence="6 7">
    <name type="scientific">Tegillarca granosa</name>
    <name type="common">Malaysian cockle</name>
    <name type="synonym">Anadara granosa</name>
    <dbReference type="NCBI Taxonomy" id="220873"/>
    <lineage>
        <taxon>Eukaryota</taxon>
        <taxon>Metazoa</taxon>
        <taxon>Spiralia</taxon>
        <taxon>Lophotrochozoa</taxon>
        <taxon>Mollusca</taxon>
        <taxon>Bivalvia</taxon>
        <taxon>Autobranchia</taxon>
        <taxon>Pteriomorphia</taxon>
        <taxon>Arcoida</taxon>
        <taxon>Arcoidea</taxon>
        <taxon>Arcidae</taxon>
        <taxon>Tegillarca</taxon>
    </lineage>
</organism>
<feature type="domain" description="Receptor ligand binding region" evidence="5">
    <location>
        <begin position="7"/>
        <end position="231"/>
    </location>
</feature>
<dbReference type="Pfam" id="PF01094">
    <property type="entry name" value="ANF_receptor"/>
    <property type="match status" value="1"/>
</dbReference>
<proteinExistence type="predicted"/>
<dbReference type="InterPro" id="IPR028082">
    <property type="entry name" value="Peripla_BP_I"/>
</dbReference>
<evidence type="ECO:0000256" key="2">
    <source>
        <dbReference type="ARBA" id="ARBA00022692"/>
    </source>
</evidence>
<dbReference type="SUPFAM" id="SSF53822">
    <property type="entry name" value="Periplasmic binding protein-like I"/>
    <property type="match status" value="1"/>
</dbReference>